<evidence type="ECO:0000313" key="3">
    <source>
        <dbReference type="EMBL" id="RAV98729.1"/>
    </source>
</evidence>
<reference evidence="3 4" key="1">
    <citation type="submission" date="2018-06" db="EMBL/GenBank/DDBJ databases">
        <title>Chryseolinea flavus sp. nov., a member of the phylum Bacteroidetes isolated from soil.</title>
        <authorList>
            <person name="Li Y."/>
            <person name="Wang J."/>
        </authorList>
    </citation>
    <scope>NUCLEOTIDE SEQUENCE [LARGE SCALE GENOMIC DNA]</scope>
    <source>
        <strain evidence="3 4">SDU1-6</strain>
    </source>
</reference>
<feature type="transmembrane region" description="Helical" evidence="1">
    <location>
        <begin position="362"/>
        <end position="385"/>
    </location>
</feature>
<feature type="transmembrane region" description="Helical" evidence="1">
    <location>
        <begin position="132"/>
        <end position="161"/>
    </location>
</feature>
<feature type="domain" description="DUF418" evidence="2">
    <location>
        <begin position="268"/>
        <end position="430"/>
    </location>
</feature>
<feature type="transmembrane region" description="Helical" evidence="1">
    <location>
        <begin position="70"/>
        <end position="88"/>
    </location>
</feature>
<keyword evidence="1" id="KW-1133">Transmembrane helix</keyword>
<keyword evidence="1" id="KW-0812">Transmembrane</keyword>
<dbReference type="OrthoDB" id="9807744at2"/>
<gene>
    <name evidence="3" type="ORF">DQQ10_22190</name>
</gene>
<accession>A0A364XWI3</accession>
<dbReference type="InterPro" id="IPR007349">
    <property type="entry name" value="DUF418"/>
</dbReference>
<feature type="transmembrane region" description="Helical" evidence="1">
    <location>
        <begin position="282"/>
        <end position="301"/>
    </location>
</feature>
<evidence type="ECO:0000313" key="4">
    <source>
        <dbReference type="Proteomes" id="UP000251889"/>
    </source>
</evidence>
<feature type="transmembrane region" description="Helical" evidence="1">
    <location>
        <begin position="20"/>
        <end position="42"/>
    </location>
</feature>
<protein>
    <recommendedName>
        <fullName evidence="2">DUF418 domain-containing protein</fullName>
    </recommendedName>
</protein>
<keyword evidence="1" id="KW-0472">Membrane</keyword>
<feature type="transmembrane region" description="Helical" evidence="1">
    <location>
        <begin position="249"/>
        <end position="270"/>
    </location>
</feature>
<proteinExistence type="predicted"/>
<dbReference type="PANTHER" id="PTHR30590:SF2">
    <property type="entry name" value="INNER MEMBRANE PROTEIN"/>
    <property type="match status" value="1"/>
</dbReference>
<dbReference type="EMBL" id="QMFY01000015">
    <property type="protein sequence ID" value="RAV98729.1"/>
    <property type="molecule type" value="Genomic_DNA"/>
</dbReference>
<evidence type="ECO:0000259" key="2">
    <source>
        <dbReference type="Pfam" id="PF04235"/>
    </source>
</evidence>
<evidence type="ECO:0000256" key="1">
    <source>
        <dbReference type="SAM" id="Phobius"/>
    </source>
</evidence>
<sequence length="440" mass="51051">MNPNLITPTSLRDRITLLDALRGIAVFGILVMNIPGFSLPYAQIFDPSLKGEMRGANFYAYYIPELIFEGSQRALFSMLFGAGVLLFATRLGKKMDGLLAAEIFMRRQLWLLVFGLFNAYILLWFWDVLFHYAILGAALFAFRSCSPKVLIAAAIVCMFFSMVRENLQPFRDHQTVVKGLAIEKRDTTKVKLTPEQRDVLSDMQAIRSRSESKAKLQRVEENIESVRGSYGDLYFTHSSRSYENETGGLFYFFVWDGLLFMLLGMAFFKMGILTGEASLRTYIILCVVGLSIGITLSYWRLHPMIQHSFNYFDMVKEGYPLFYQLSRVVRALGILGLIMVLYKTSVCAWFFKLFQPVGRMAFTNYLLQSLICGFIFYGVGLGYFGKLQRYEIFYVVLGVWIFELILSHAWLRVFQYGPMEWVWRCLTYWRFHPFRKREIN</sequence>
<dbReference type="Proteomes" id="UP000251889">
    <property type="component" value="Unassembled WGS sequence"/>
</dbReference>
<dbReference type="InterPro" id="IPR052529">
    <property type="entry name" value="Bact_Transport_Assoc"/>
</dbReference>
<dbReference type="RefSeq" id="WP_133259727.1">
    <property type="nucleotide sequence ID" value="NZ_QMFY01000015.1"/>
</dbReference>
<dbReference type="PANTHER" id="PTHR30590">
    <property type="entry name" value="INNER MEMBRANE PROTEIN"/>
    <property type="match status" value="1"/>
</dbReference>
<organism evidence="3 4">
    <name type="scientific">Pseudochryseolinea flava</name>
    <dbReference type="NCBI Taxonomy" id="2059302"/>
    <lineage>
        <taxon>Bacteria</taxon>
        <taxon>Pseudomonadati</taxon>
        <taxon>Bacteroidota</taxon>
        <taxon>Cytophagia</taxon>
        <taxon>Cytophagales</taxon>
        <taxon>Fulvivirgaceae</taxon>
        <taxon>Pseudochryseolinea</taxon>
    </lineage>
</organism>
<feature type="transmembrane region" description="Helical" evidence="1">
    <location>
        <begin position="109"/>
        <end position="126"/>
    </location>
</feature>
<keyword evidence="4" id="KW-1185">Reference proteome</keyword>
<comment type="caution">
    <text evidence="3">The sequence shown here is derived from an EMBL/GenBank/DDBJ whole genome shotgun (WGS) entry which is preliminary data.</text>
</comment>
<dbReference type="Pfam" id="PF04235">
    <property type="entry name" value="DUF418"/>
    <property type="match status" value="1"/>
</dbReference>
<feature type="transmembrane region" description="Helical" evidence="1">
    <location>
        <begin position="321"/>
        <end position="342"/>
    </location>
</feature>
<feature type="transmembrane region" description="Helical" evidence="1">
    <location>
        <begin position="392"/>
        <end position="411"/>
    </location>
</feature>
<dbReference type="AlphaFoldDB" id="A0A364XWI3"/>
<name>A0A364XWI3_9BACT</name>